<organism evidence="2 3">
    <name type="scientific">Aquipseudomonas alcaligenes</name>
    <name type="common">Pseudomonas alcaligenes</name>
    <dbReference type="NCBI Taxonomy" id="43263"/>
    <lineage>
        <taxon>Bacteria</taxon>
        <taxon>Pseudomonadati</taxon>
        <taxon>Pseudomonadota</taxon>
        <taxon>Gammaproteobacteria</taxon>
        <taxon>Pseudomonadales</taxon>
        <taxon>Pseudomonadaceae</taxon>
        <taxon>Aquipseudomonas</taxon>
    </lineage>
</organism>
<gene>
    <name evidence="2" type="ORF">DMO17_02575</name>
</gene>
<name>A0A2V4LXS3_AQUAC</name>
<dbReference type="EMBL" id="QJRX01000001">
    <property type="protein sequence ID" value="PYC29600.1"/>
    <property type="molecule type" value="Genomic_DNA"/>
</dbReference>
<evidence type="ECO:0008006" key="4">
    <source>
        <dbReference type="Google" id="ProtNLM"/>
    </source>
</evidence>
<dbReference type="RefSeq" id="WP_110680741.1">
    <property type="nucleotide sequence ID" value="NZ_QJRX01000001.1"/>
</dbReference>
<evidence type="ECO:0000313" key="3">
    <source>
        <dbReference type="Proteomes" id="UP000248146"/>
    </source>
</evidence>
<evidence type="ECO:0000313" key="2">
    <source>
        <dbReference type="EMBL" id="PYC29600.1"/>
    </source>
</evidence>
<proteinExistence type="predicted"/>
<protein>
    <recommendedName>
        <fullName evidence="4">VWA domain-containing protein</fullName>
    </recommendedName>
</protein>
<accession>A0A2V4LXS3</accession>
<comment type="caution">
    <text evidence="2">The sequence shown here is derived from an EMBL/GenBank/DDBJ whole genome shotgun (WGS) entry which is preliminary data.</text>
</comment>
<feature type="chain" id="PRO_5016000425" description="VWA domain-containing protein" evidence="1">
    <location>
        <begin position="20"/>
        <end position="277"/>
    </location>
</feature>
<keyword evidence="1" id="KW-0732">Signal</keyword>
<dbReference type="OrthoDB" id="5365915at2"/>
<evidence type="ECO:0000256" key="1">
    <source>
        <dbReference type="SAM" id="SignalP"/>
    </source>
</evidence>
<feature type="signal peptide" evidence="1">
    <location>
        <begin position="1"/>
        <end position="19"/>
    </location>
</feature>
<reference evidence="2 3" key="1">
    <citation type="submission" date="2018-06" db="EMBL/GenBank/DDBJ databases">
        <title>Pseudomonas diversity within urban Lake Michigan freshwaters.</title>
        <authorList>
            <person name="Batrich M."/>
            <person name="Hatzopoulos T."/>
            <person name="Putonti C."/>
        </authorList>
    </citation>
    <scope>NUCLEOTIDE SEQUENCE [LARGE SCALE GENOMIC DNA]</scope>
    <source>
        <strain evidence="2 3">MB-090714</strain>
    </source>
</reference>
<dbReference type="AlphaFoldDB" id="A0A2V4LXS3"/>
<dbReference type="Proteomes" id="UP000248146">
    <property type="component" value="Unassembled WGS sequence"/>
</dbReference>
<sequence>MRAARALILALAFPCTLLAAERNDLQSCYDRNGLAEIKPAGSGRELVVIIDQTIPMPEDLQRSSWGQIDRFVEAGDRVKLYTFSAFLPGEYLRLTYSAELDLPLEGEVRDDVNMRKLRSLDVCLATQKKAFQVGFGKQFVQGLRQARQDIPKSEIMNSLRKVGEDMQREEGVSDRVVYLISDMLEHSDYTSFYASNQIKQLDVGSELKLAKSKGLFADLQGARVYVSGAGLVTDAVKHAYRSGKTMDALGQFWSQYLSASNATLEGFGTPSLSTDLR</sequence>